<name>A0A815M6N7_9BILA</name>
<evidence type="ECO:0000313" key="5">
    <source>
        <dbReference type="Proteomes" id="UP000663855"/>
    </source>
</evidence>
<accession>A0A815M6N7</accession>
<evidence type="ECO:0000313" key="2">
    <source>
        <dbReference type="EMBL" id="CAF2133584.1"/>
    </source>
</evidence>
<comment type="caution">
    <text evidence="1">The sequence shown here is derived from an EMBL/GenBank/DDBJ whole genome shotgun (WGS) entry which is preliminary data.</text>
</comment>
<dbReference type="Proteomes" id="UP000663824">
    <property type="component" value="Unassembled WGS sequence"/>
</dbReference>
<organism evidence="1 5">
    <name type="scientific">Rotaria magnacalcarata</name>
    <dbReference type="NCBI Taxonomy" id="392030"/>
    <lineage>
        <taxon>Eukaryota</taxon>
        <taxon>Metazoa</taxon>
        <taxon>Spiralia</taxon>
        <taxon>Gnathifera</taxon>
        <taxon>Rotifera</taxon>
        <taxon>Eurotatoria</taxon>
        <taxon>Bdelloidea</taxon>
        <taxon>Philodinida</taxon>
        <taxon>Philodinidae</taxon>
        <taxon>Rotaria</taxon>
    </lineage>
</organism>
<dbReference type="Proteomes" id="UP000676336">
    <property type="component" value="Unassembled WGS sequence"/>
</dbReference>
<dbReference type="GO" id="GO:0005829">
    <property type="term" value="C:cytosol"/>
    <property type="evidence" value="ECO:0007669"/>
    <property type="project" value="TreeGrafter"/>
</dbReference>
<dbReference type="EMBL" id="CAJOBH010000723">
    <property type="protein sequence ID" value="CAF3813263.1"/>
    <property type="molecule type" value="Genomic_DNA"/>
</dbReference>
<evidence type="ECO:0000313" key="3">
    <source>
        <dbReference type="EMBL" id="CAF3793907.1"/>
    </source>
</evidence>
<protein>
    <recommendedName>
        <fullName evidence="6">Cytokinin riboside 5'-monophosphate phosphoribohydrolase</fullName>
    </recommendedName>
</protein>
<dbReference type="Proteomes" id="UP000663855">
    <property type="component" value="Unassembled WGS sequence"/>
</dbReference>
<evidence type="ECO:0000313" key="1">
    <source>
        <dbReference type="EMBL" id="CAF1416394.1"/>
    </source>
</evidence>
<dbReference type="AlphaFoldDB" id="A0A815M6N7"/>
<dbReference type="Proteomes" id="UP000681967">
    <property type="component" value="Unassembled WGS sequence"/>
</dbReference>
<dbReference type="GO" id="GO:0009691">
    <property type="term" value="P:cytokinin biosynthetic process"/>
    <property type="evidence" value="ECO:0007669"/>
    <property type="project" value="TreeGrafter"/>
</dbReference>
<dbReference type="EMBL" id="CAJNOV010010676">
    <property type="protein sequence ID" value="CAF1416394.1"/>
    <property type="molecule type" value="Genomic_DNA"/>
</dbReference>
<evidence type="ECO:0000313" key="4">
    <source>
        <dbReference type="EMBL" id="CAF3813263.1"/>
    </source>
</evidence>
<dbReference type="PANTHER" id="PTHR31223:SF70">
    <property type="entry name" value="LOG FAMILY PROTEIN YJL055W"/>
    <property type="match status" value="1"/>
</dbReference>
<dbReference type="Gene3D" id="3.40.50.450">
    <property type="match status" value="2"/>
</dbReference>
<sequence length="879" mass="100678">MVVSKHVDLEVYRLCLKEASELFNMIFDGCKPILPPILIDQLTRMEKEGFLPEQTLQYCNSTSLQNVDKATLRTKGKTHIHPLPVKLIHARNEVCHMLHETGISLEKIFIPGVDDRLNRRNHLCQQPLAVIVLPGDIVTVKTVLELLLTTITRQFKSSQRIVWVNIDGYWNNLFQYLGISTCDNYLVSFDVTIVSSLESIVGSLSEFCRSEVYMPKEVCDTLDSNEITLFFNTTSPNKIRDAKGICKGLNLPIKVLPIAVLTDGPVRTAEEQSATYQGNLEEKLHASTSRLHELGREFIHARLKDLNIEITKAYVCAHDGGVSLSDYILNHQCFDCLRQERTPIKLGVETKYALHQMHGAKELNYAMNRVYEEYKTPLEHRVIIEQDTGVFYSLKDALYDQIHVPVYLYNCTKCRLSLEARPNTITPEYYHYTIVEDKTLAEWARDDLKSFAKFNAFGGIISAFVQIIGLEPKQEFIQQSTELNDLRIALLTTDITEIPGVVNDLYNCLANTKKFIPSIEIFPDIPIVLQDKIFANFDAFIFVPSLSINNDPVAHWKSIFAFYSILVGLELEDPFLANKQVILYDPENTNFKVERDFYTCLYNNGMSSQLPEDMFFVASSQDEIIECLQCVSKIYSRQKLPIYEREQVDFPDKQGKFNVALYLSASSENSEYLDFTRRITSQLVHRNFGIVSGGAAQGPMGAIHEALTPSIVEELHCKGIPISNIGIYTRETKLREGIPQNKLTWAHQASDLYYRMQLMEHHSDVFMILPGGKGIMQEISKLMIAKLKNHETVKNKHIVIYNWQIKLMIEEESGRKILTGFYTQLIDLILSQQQQQQHPSWLHVVTNVEEAMDILEKLRMENHKRITKLFTTTSSFRNT</sequence>
<dbReference type="SUPFAM" id="SSF102405">
    <property type="entry name" value="MCP/YpsA-like"/>
    <property type="match status" value="2"/>
</dbReference>
<evidence type="ECO:0008006" key="6">
    <source>
        <dbReference type="Google" id="ProtNLM"/>
    </source>
</evidence>
<dbReference type="EMBL" id="CAJOBI010000101">
    <property type="protein sequence ID" value="CAF3793907.1"/>
    <property type="molecule type" value="Genomic_DNA"/>
</dbReference>
<dbReference type="PANTHER" id="PTHR31223">
    <property type="entry name" value="LOG FAMILY PROTEIN YJL055W"/>
    <property type="match status" value="1"/>
</dbReference>
<gene>
    <name evidence="4" type="ORF">BYL167_LOCUS3661</name>
    <name evidence="1" type="ORF">CJN711_LOCUS22770</name>
    <name evidence="2" type="ORF">MBJ925_LOCUS28058</name>
    <name evidence="3" type="ORF">SMN809_LOCUS789</name>
</gene>
<proteinExistence type="predicted"/>
<dbReference type="EMBL" id="CAJNRE010014995">
    <property type="protein sequence ID" value="CAF2133584.1"/>
    <property type="molecule type" value="Genomic_DNA"/>
</dbReference>
<reference evidence="1" key="1">
    <citation type="submission" date="2021-02" db="EMBL/GenBank/DDBJ databases">
        <authorList>
            <person name="Nowell W R."/>
        </authorList>
    </citation>
    <scope>NUCLEOTIDE SEQUENCE</scope>
</reference>
<dbReference type="GO" id="GO:0016799">
    <property type="term" value="F:hydrolase activity, hydrolyzing N-glycosyl compounds"/>
    <property type="evidence" value="ECO:0007669"/>
    <property type="project" value="TreeGrafter"/>
</dbReference>